<evidence type="ECO:0000313" key="4">
    <source>
        <dbReference type="Proteomes" id="UP000248856"/>
    </source>
</evidence>
<dbReference type="PANTHER" id="PTHR35894">
    <property type="entry name" value="GENERAL SECRETION PATHWAY PROTEIN A-RELATED"/>
    <property type="match status" value="1"/>
</dbReference>
<reference evidence="3 4" key="1">
    <citation type="submission" date="2018-06" db="EMBL/GenBank/DDBJ databases">
        <title>Genomic Encyclopedia of Archaeal and Bacterial Type Strains, Phase II (KMG-II): from individual species to whole genera.</title>
        <authorList>
            <person name="Goeker M."/>
        </authorList>
    </citation>
    <scope>NUCLEOTIDE SEQUENCE [LARGE SCALE GENOMIC DNA]</scope>
    <source>
        <strain evidence="3 4">CFPB 3232</strain>
    </source>
</reference>
<evidence type="ECO:0000259" key="2">
    <source>
        <dbReference type="Pfam" id="PF13401"/>
    </source>
</evidence>
<feature type="region of interest" description="Disordered" evidence="1">
    <location>
        <begin position="1"/>
        <end position="31"/>
    </location>
</feature>
<comment type="caution">
    <text evidence="3">The sequence shown here is derived from an EMBL/GenBank/DDBJ whole genome shotgun (WGS) entry which is preliminary data.</text>
</comment>
<dbReference type="RefSeq" id="WP_111875449.1">
    <property type="nucleotide sequence ID" value="NZ_QLTA01000002.1"/>
</dbReference>
<sequence length="338" mass="37489">MRPKKVDLARLQPGEVAPESPVPNETRQEEEPMLIPEPILSAQAVEHFRLHARNPFQGEVLADADMFTSGEIGYIHQAAWQAAIGGGVVAVVGESGAGKTTMLDAMREKIVREHLPVVCIRPSVAAMEESESKGSPLRTADLYVAIAYALDKKARVPQNAQRRSQFVRELLEESTKQERQHLLIIEEAHATPATTLNQLKRLNEEMRLGRRYMLGVLLMGHPELEKKLTRHDVRESMQRTAIVRLNPLGAHLAAYLQHRAKAAGRALDEFITAEGVDELKSRLTVQRGPRTAPLSMLYPLNVNNWLTLCLNTAAAIGAPRVDRDVVRVAQPDVLQEGS</sequence>
<dbReference type="AlphaFoldDB" id="A0A328ZT86"/>
<dbReference type="EMBL" id="QLTA01000002">
    <property type="protein sequence ID" value="RAR86077.1"/>
    <property type="molecule type" value="Genomic_DNA"/>
</dbReference>
<dbReference type="OrthoDB" id="9783370at2"/>
<accession>A0A328ZT86</accession>
<dbReference type="InterPro" id="IPR049945">
    <property type="entry name" value="AAA_22"/>
</dbReference>
<evidence type="ECO:0000256" key="1">
    <source>
        <dbReference type="SAM" id="MobiDB-lite"/>
    </source>
</evidence>
<dbReference type="Gene3D" id="3.40.50.300">
    <property type="entry name" value="P-loop containing nucleotide triphosphate hydrolases"/>
    <property type="match status" value="1"/>
</dbReference>
<dbReference type="Proteomes" id="UP000248856">
    <property type="component" value="Unassembled WGS sequence"/>
</dbReference>
<name>A0A328ZT86_9BURK</name>
<dbReference type="Pfam" id="PF13401">
    <property type="entry name" value="AAA_22"/>
    <property type="match status" value="1"/>
</dbReference>
<gene>
    <name evidence="3" type="ORF">AX018_100238</name>
</gene>
<dbReference type="InterPro" id="IPR027417">
    <property type="entry name" value="P-loop_NTPase"/>
</dbReference>
<dbReference type="InterPro" id="IPR052026">
    <property type="entry name" value="ExeA_AAA_ATPase_DNA-bind"/>
</dbReference>
<proteinExistence type="predicted"/>
<protein>
    <submittedName>
        <fullName evidence="3">Type II secretory pathway predicted ATPase ExeA</fullName>
    </submittedName>
</protein>
<dbReference type="PANTHER" id="PTHR35894:SF1">
    <property type="entry name" value="PHOSPHORIBULOKINASE _ URIDINE KINASE FAMILY"/>
    <property type="match status" value="1"/>
</dbReference>
<keyword evidence="4" id="KW-1185">Reference proteome</keyword>
<organism evidence="3 4">
    <name type="scientific">Paracidovorax anthurii</name>
    <dbReference type="NCBI Taxonomy" id="78229"/>
    <lineage>
        <taxon>Bacteria</taxon>
        <taxon>Pseudomonadati</taxon>
        <taxon>Pseudomonadota</taxon>
        <taxon>Betaproteobacteria</taxon>
        <taxon>Burkholderiales</taxon>
        <taxon>Comamonadaceae</taxon>
        <taxon>Paracidovorax</taxon>
    </lineage>
</organism>
<evidence type="ECO:0000313" key="3">
    <source>
        <dbReference type="EMBL" id="RAR86077.1"/>
    </source>
</evidence>
<feature type="domain" description="ORC1/DEAH AAA+ ATPase" evidence="2">
    <location>
        <begin position="86"/>
        <end position="228"/>
    </location>
</feature>
<dbReference type="GO" id="GO:0016887">
    <property type="term" value="F:ATP hydrolysis activity"/>
    <property type="evidence" value="ECO:0007669"/>
    <property type="project" value="InterPro"/>
</dbReference>
<dbReference type="SUPFAM" id="SSF52540">
    <property type="entry name" value="P-loop containing nucleoside triphosphate hydrolases"/>
    <property type="match status" value="1"/>
</dbReference>